<dbReference type="SMART" id="SM00868">
    <property type="entry name" value="zf-AD"/>
    <property type="match status" value="1"/>
</dbReference>
<evidence type="ECO:0000313" key="13">
    <source>
        <dbReference type="Proteomes" id="UP001566132"/>
    </source>
</evidence>
<feature type="domain" description="C2H2-type" evidence="10">
    <location>
        <begin position="519"/>
        <end position="546"/>
    </location>
</feature>
<feature type="region of interest" description="Disordered" evidence="9">
    <location>
        <begin position="560"/>
        <end position="584"/>
    </location>
</feature>
<dbReference type="FunFam" id="3.30.160.60:FF:000264">
    <property type="entry name" value="Zinc finger protein 236"/>
    <property type="match status" value="1"/>
</dbReference>
<evidence type="ECO:0000256" key="2">
    <source>
        <dbReference type="ARBA" id="ARBA00022723"/>
    </source>
</evidence>
<feature type="binding site" evidence="8">
    <location>
        <position position="20"/>
    </location>
    <ligand>
        <name>Zn(2+)</name>
        <dbReference type="ChEBI" id="CHEBI:29105"/>
    </ligand>
</feature>
<dbReference type="EMBL" id="JBDJPC010000010">
    <property type="protein sequence ID" value="KAL1490797.1"/>
    <property type="molecule type" value="Genomic_DNA"/>
</dbReference>
<evidence type="ECO:0000256" key="6">
    <source>
        <dbReference type="ARBA" id="ARBA00023242"/>
    </source>
</evidence>
<dbReference type="GO" id="GO:1990837">
    <property type="term" value="F:sequence-specific double-stranded DNA binding"/>
    <property type="evidence" value="ECO:0007669"/>
    <property type="project" value="UniProtKB-ARBA"/>
</dbReference>
<dbReference type="Proteomes" id="UP001566132">
    <property type="component" value="Unassembled WGS sequence"/>
</dbReference>
<evidence type="ECO:0000313" key="12">
    <source>
        <dbReference type="EMBL" id="KAL1490797.1"/>
    </source>
</evidence>
<feature type="domain" description="C2H2-type" evidence="10">
    <location>
        <begin position="491"/>
        <end position="518"/>
    </location>
</feature>
<evidence type="ECO:0000256" key="4">
    <source>
        <dbReference type="ARBA" id="ARBA00022771"/>
    </source>
</evidence>
<evidence type="ECO:0000259" key="10">
    <source>
        <dbReference type="PROSITE" id="PS50157"/>
    </source>
</evidence>
<dbReference type="AlphaFoldDB" id="A0ABD1E804"/>
<feature type="region of interest" description="Disordered" evidence="9">
    <location>
        <begin position="433"/>
        <end position="453"/>
    </location>
</feature>
<feature type="domain" description="C2H2-type" evidence="10">
    <location>
        <begin position="166"/>
        <end position="194"/>
    </location>
</feature>
<keyword evidence="6" id="KW-0539">Nucleus</keyword>
<dbReference type="SMART" id="SM00355">
    <property type="entry name" value="ZnF_C2H2"/>
    <property type="match status" value="9"/>
</dbReference>
<dbReference type="PANTHER" id="PTHR23235:SF142">
    <property type="entry name" value="ZINC FINGER PROTEIN 384"/>
    <property type="match status" value="1"/>
</dbReference>
<comment type="subcellular location">
    <subcellularLocation>
        <location evidence="1">Nucleus</location>
    </subcellularLocation>
</comment>
<protein>
    <submittedName>
        <fullName evidence="12">Uncharacterized protein</fullName>
    </submittedName>
</protein>
<dbReference type="GO" id="GO:0000122">
    <property type="term" value="P:negative regulation of transcription by RNA polymerase II"/>
    <property type="evidence" value="ECO:0007669"/>
    <property type="project" value="UniProtKB-ARBA"/>
</dbReference>
<dbReference type="FunFam" id="3.30.160.60:FF:001498">
    <property type="entry name" value="Zinc finger protein 404"/>
    <property type="match status" value="1"/>
</dbReference>
<dbReference type="PROSITE" id="PS51915">
    <property type="entry name" value="ZAD"/>
    <property type="match status" value="1"/>
</dbReference>
<dbReference type="InterPro" id="IPR012934">
    <property type="entry name" value="Znf_AD"/>
</dbReference>
<proteinExistence type="predicted"/>
<dbReference type="PROSITE" id="PS00028">
    <property type="entry name" value="ZINC_FINGER_C2H2_1"/>
    <property type="match status" value="9"/>
</dbReference>
<dbReference type="GO" id="GO:0045596">
    <property type="term" value="P:negative regulation of cell differentiation"/>
    <property type="evidence" value="ECO:0007669"/>
    <property type="project" value="UniProtKB-ARBA"/>
</dbReference>
<feature type="domain" description="C2H2-type" evidence="10">
    <location>
        <begin position="195"/>
        <end position="223"/>
    </location>
</feature>
<gene>
    <name evidence="12" type="ORF">ABEB36_013433</name>
</gene>
<keyword evidence="3" id="KW-0677">Repeat</keyword>
<dbReference type="SUPFAM" id="SSF57667">
    <property type="entry name" value="beta-beta-alpha zinc fingers"/>
    <property type="match status" value="5"/>
</dbReference>
<dbReference type="Pfam" id="PF00096">
    <property type="entry name" value="zf-C2H2"/>
    <property type="match status" value="7"/>
</dbReference>
<dbReference type="InterPro" id="IPR013087">
    <property type="entry name" value="Znf_C2H2_type"/>
</dbReference>
<dbReference type="FunFam" id="3.30.160.60:FF:000072">
    <property type="entry name" value="zinc finger protein 143 isoform X1"/>
    <property type="match status" value="1"/>
</dbReference>
<dbReference type="PROSITE" id="PS50157">
    <property type="entry name" value="ZINC_FINGER_C2H2_2"/>
    <property type="match status" value="9"/>
</dbReference>
<dbReference type="Gene3D" id="3.40.1800.20">
    <property type="match status" value="1"/>
</dbReference>
<evidence type="ECO:0000256" key="7">
    <source>
        <dbReference type="PROSITE-ProRule" id="PRU00042"/>
    </source>
</evidence>
<name>A0ABD1E804_HYPHA</name>
<evidence type="ECO:0000256" key="1">
    <source>
        <dbReference type="ARBA" id="ARBA00004123"/>
    </source>
</evidence>
<sequence length="584" mass="67530">METNGVSTTNDVWRSYATICRLCLQKDGFMLGIFNNIQGKEKSISKKIVDCTALSVRQGDGLPNVICHRCLFKIEFCLEFRQLCFISDATLRQLNDISKEQGDEQSGDTPQMPYYDQVLNGDDENVVMYQFQVVDPNALDYESEYESEERHSDTEMINELDGKNVSMCKFCDHAFTDQAECAEHETTAHNSECPYNCVSCSMNFADRLVYSAHMKSVHKNDKPYNCPQCDRTFARRSDLRKHTIVHTGVKPYTCTVCLKSFSRNTNLSKHMRIHSGTKPFVCPKCPRTFTSRGDLNRHSMIHTGQRPFRCNYCRLSFGRKDKLLRHEKRHWPEQNTKDKSEELQLLRHDLGIGEYKFKPPGGDDYDRMQGDSSNKQENMVINLDPFNHNEYGTDGNLQRSSSMSENEPKEINDLPEVPDHIKEEFKLHDASIYEDPPRDHVTGESFSSDSLEKSTTDLEARPYKCTVCPKHFSTPDNLKYHMARHTGVRPFSCHICNKAFIRKRELDRHVVTHTGLKPFKCTKCSKSFGRKDKLVRHMRIHDRRDGLGTKKFMSADKIRKPIFLQQKQEEQPQDNSESKDDSFA</sequence>
<reference evidence="12 13" key="1">
    <citation type="submission" date="2024-05" db="EMBL/GenBank/DDBJ databases">
        <title>Genetic variation in Jamaican populations of the coffee berry borer (Hypothenemus hampei).</title>
        <authorList>
            <person name="Errbii M."/>
            <person name="Myrie A."/>
        </authorList>
    </citation>
    <scope>NUCLEOTIDE SEQUENCE [LARGE SCALE GENOMIC DNA]</scope>
    <source>
        <strain evidence="12">JA-Hopewell-2020-01-JO</strain>
        <tissue evidence="12">Whole body</tissue>
    </source>
</reference>
<dbReference type="Gene3D" id="3.30.160.60">
    <property type="entry name" value="Classic Zinc Finger"/>
    <property type="match status" value="8"/>
</dbReference>
<dbReference type="PANTHER" id="PTHR23235">
    <property type="entry name" value="KRUEPPEL-LIKE TRANSCRIPTION FACTOR"/>
    <property type="match status" value="1"/>
</dbReference>
<dbReference type="Pfam" id="PF07776">
    <property type="entry name" value="zf-AD"/>
    <property type="match status" value="1"/>
</dbReference>
<evidence type="ECO:0000259" key="11">
    <source>
        <dbReference type="PROSITE" id="PS51915"/>
    </source>
</evidence>
<feature type="binding site" evidence="8">
    <location>
        <position position="67"/>
    </location>
    <ligand>
        <name>Zn(2+)</name>
        <dbReference type="ChEBI" id="CHEBI:29105"/>
    </ligand>
</feature>
<keyword evidence="13" id="KW-1185">Reference proteome</keyword>
<dbReference type="SUPFAM" id="SSF57716">
    <property type="entry name" value="Glucocorticoid receptor-like (DNA-binding domain)"/>
    <property type="match status" value="1"/>
</dbReference>
<dbReference type="GO" id="GO:0005634">
    <property type="term" value="C:nucleus"/>
    <property type="evidence" value="ECO:0007669"/>
    <property type="project" value="UniProtKB-SubCell"/>
</dbReference>
<keyword evidence="5 8" id="KW-0862">Zinc</keyword>
<feature type="binding site" evidence="8">
    <location>
        <position position="23"/>
    </location>
    <ligand>
        <name>Zn(2+)</name>
        <dbReference type="ChEBI" id="CHEBI:29105"/>
    </ligand>
</feature>
<feature type="domain" description="C2H2-type" evidence="10">
    <location>
        <begin position="308"/>
        <end position="335"/>
    </location>
</feature>
<dbReference type="FunFam" id="3.30.160.60:FF:000624">
    <property type="entry name" value="zinc finger protein 697"/>
    <property type="match status" value="1"/>
</dbReference>
<dbReference type="GO" id="GO:0008270">
    <property type="term" value="F:zinc ion binding"/>
    <property type="evidence" value="ECO:0007669"/>
    <property type="project" value="UniProtKB-UniRule"/>
</dbReference>
<feature type="compositionally biased region" description="Basic and acidic residues" evidence="9">
    <location>
        <begin position="433"/>
        <end position="442"/>
    </location>
</feature>
<dbReference type="FunFam" id="3.30.160.60:FF:000303">
    <property type="entry name" value="Zinc finger protein 41"/>
    <property type="match status" value="1"/>
</dbReference>
<evidence type="ECO:0000256" key="5">
    <source>
        <dbReference type="ARBA" id="ARBA00022833"/>
    </source>
</evidence>
<feature type="domain" description="C2H2-type" evidence="10">
    <location>
        <begin position="463"/>
        <end position="490"/>
    </location>
</feature>
<accession>A0ABD1E804</accession>
<feature type="domain" description="ZAD" evidence="11">
    <location>
        <begin position="18"/>
        <end position="94"/>
    </location>
</feature>
<feature type="domain" description="C2H2-type" evidence="10">
    <location>
        <begin position="224"/>
        <end position="251"/>
    </location>
</feature>
<comment type="caution">
    <text evidence="12">The sequence shown here is derived from an EMBL/GenBank/DDBJ whole genome shotgun (WGS) entry which is preliminary data.</text>
</comment>
<dbReference type="InterPro" id="IPR036236">
    <property type="entry name" value="Znf_C2H2_sf"/>
</dbReference>
<dbReference type="FunFam" id="3.30.160.60:FF:000912">
    <property type="entry name" value="Zinc finger protein 660"/>
    <property type="match status" value="1"/>
</dbReference>
<keyword evidence="4 7" id="KW-0863">Zinc-finger</keyword>
<feature type="domain" description="C2H2-type" evidence="10">
    <location>
        <begin position="280"/>
        <end position="307"/>
    </location>
</feature>
<keyword evidence="2 8" id="KW-0479">Metal-binding</keyword>
<evidence type="ECO:0000256" key="3">
    <source>
        <dbReference type="ARBA" id="ARBA00022737"/>
    </source>
</evidence>
<evidence type="ECO:0000256" key="8">
    <source>
        <dbReference type="PROSITE-ProRule" id="PRU01263"/>
    </source>
</evidence>
<organism evidence="12 13">
    <name type="scientific">Hypothenemus hampei</name>
    <name type="common">Coffee berry borer</name>
    <dbReference type="NCBI Taxonomy" id="57062"/>
    <lineage>
        <taxon>Eukaryota</taxon>
        <taxon>Metazoa</taxon>
        <taxon>Ecdysozoa</taxon>
        <taxon>Arthropoda</taxon>
        <taxon>Hexapoda</taxon>
        <taxon>Insecta</taxon>
        <taxon>Pterygota</taxon>
        <taxon>Neoptera</taxon>
        <taxon>Endopterygota</taxon>
        <taxon>Coleoptera</taxon>
        <taxon>Polyphaga</taxon>
        <taxon>Cucujiformia</taxon>
        <taxon>Curculionidae</taxon>
        <taxon>Scolytinae</taxon>
        <taxon>Hypothenemus</taxon>
    </lineage>
</organism>
<evidence type="ECO:0000256" key="9">
    <source>
        <dbReference type="SAM" id="MobiDB-lite"/>
    </source>
</evidence>
<feature type="domain" description="C2H2-type" evidence="10">
    <location>
        <begin position="252"/>
        <end position="279"/>
    </location>
</feature>
<feature type="binding site" evidence="8">
    <location>
        <position position="70"/>
    </location>
    <ligand>
        <name>Zn(2+)</name>
        <dbReference type="ChEBI" id="CHEBI:29105"/>
    </ligand>
</feature>